<name>A0A4P9UPH3_METBY</name>
<comment type="similarity">
    <text evidence="1">Belongs to the spermidine/spermine synthase family.</text>
</comment>
<dbReference type="GO" id="GO:0006596">
    <property type="term" value="P:polyamine biosynthetic process"/>
    <property type="evidence" value="ECO:0007669"/>
    <property type="project" value="UniProtKB-UniRule"/>
</dbReference>
<dbReference type="PANTHER" id="PTHR43317:SF1">
    <property type="entry name" value="THERMOSPERMINE SYNTHASE ACAULIS5"/>
    <property type="match status" value="1"/>
</dbReference>
<evidence type="ECO:0000256" key="2">
    <source>
        <dbReference type="ARBA" id="ARBA00022679"/>
    </source>
</evidence>
<dbReference type="EMBL" id="CP035467">
    <property type="protein sequence ID" value="QCW82131.1"/>
    <property type="molecule type" value="Genomic_DNA"/>
</dbReference>
<protein>
    <submittedName>
        <fullName evidence="7">Spermidine synthase</fullName>
    </submittedName>
</protein>
<feature type="transmembrane region" description="Helical" evidence="5">
    <location>
        <begin position="28"/>
        <end position="50"/>
    </location>
</feature>
<feature type="transmembrane region" description="Helical" evidence="5">
    <location>
        <begin position="470"/>
        <end position="487"/>
    </location>
</feature>
<evidence type="ECO:0000256" key="1">
    <source>
        <dbReference type="ARBA" id="ARBA00007867"/>
    </source>
</evidence>
<keyword evidence="2 4" id="KW-0808">Transferase</keyword>
<feature type="transmembrane region" description="Helical" evidence="5">
    <location>
        <begin position="95"/>
        <end position="113"/>
    </location>
</feature>
<proteinExistence type="inferred from homology"/>
<feature type="transmembrane region" description="Helical" evidence="5">
    <location>
        <begin position="418"/>
        <end position="438"/>
    </location>
</feature>
<feature type="transmembrane region" description="Helical" evidence="5">
    <location>
        <begin position="62"/>
        <end position="83"/>
    </location>
</feature>
<feature type="transmembrane region" description="Helical" evidence="5">
    <location>
        <begin position="277"/>
        <end position="299"/>
    </location>
</feature>
<dbReference type="Pfam" id="PF01564">
    <property type="entry name" value="Spermine_synth"/>
    <property type="match status" value="1"/>
</dbReference>
<dbReference type="NCBIfam" id="NF037959">
    <property type="entry name" value="MFS_SpdSyn"/>
    <property type="match status" value="1"/>
</dbReference>
<dbReference type="STRING" id="675511.GCA_000341735_01494"/>
<dbReference type="OrthoDB" id="5516475at2"/>
<dbReference type="SUPFAM" id="SSF103473">
    <property type="entry name" value="MFS general substrate transporter"/>
    <property type="match status" value="1"/>
</dbReference>
<dbReference type="PANTHER" id="PTHR43317">
    <property type="entry name" value="THERMOSPERMINE SYNTHASE ACAULIS5"/>
    <property type="match status" value="1"/>
</dbReference>
<evidence type="ECO:0000256" key="4">
    <source>
        <dbReference type="PROSITE-ProRule" id="PRU00354"/>
    </source>
</evidence>
<feature type="transmembrane region" description="Helical" evidence="5">
    <location>
        <begin position="247"/>
        <end position="265"/>
    </location>
</feature>
<feature type="transmembrane region" description="Helical" evidence="5">
    <location>
        <begin position="346"/>
        <end position="368"/>
    </location>
</feature>
<feature type="transmembrane region" description="Helical" evidence="5">
    <location>
        <begin position="140"/>
        <end position="165"/>
    </location>
</feature>
<dbReference type="InterPro" id="IPR029063">
    <property type="entry name" value="SAM-dependent_MTases_sf"/>
</dbReference>
<keyword evidence="5" id="KW-0472">Membrane</keyword>
<keyword evidence="5" id="KW-0812">Transmembrane</keyword>
<reference evidence="8" key="1">
    <citation type="journal article" date="2019" name="J. Bacteriol.">
        <title>A Mutagenic Screen Identifies a TonB-Dependent Receptor Required for the Lanthanide Metal Switch in the Type I Methanotroph 'Methylotuvimicrobium buryatense' 5GB1C.</title>
        <authorList>
            <person name="Groom J.D."/>
            <person name="Ford S.M."/>
            <person name="Pesesky M.W."/>
            <person name="Lidstrom M.E."/>
        </authorList>
    </citation>
    <scope>NUCLEOTIDE SEQUENCE [LARGE SCALE GENOMIC DNA]</scope>
    <source>
        <strain evidence="8">5GB1C</strain>
    </source>
</reference>
<organism evidence="7 8">
    <name type="scientific">Methylotuvimicrobium buryatense</name>
    <name type="common">Methylomicrobium buryatense</name>
    <dbReference type="NCBI Taxonomy" id="95641"/>
    <lineage>
        <taxon>Bacteria</taxon>
        <taxon>Pseudomonadati</taxon>
        <taxon>Pseudomonadota</taxon>
        <taxon>Gammaproteobacteria</taxon>
        <taxon>Methylococcales</taxon>
        <taxon>Methylococcaceae</taxon>
        <taxon>Methylotuvimicrobium</taxon>
    </lineage>
</organism>
<feature type="domain" description="PABS" evidence="6">
    <location>
        <begin position="553"/>
        <end position="722"/>
    </location>
</feature>
<dbReference type="Proteomes" id="UP000305881">
    <property type="component" value="Chromosome"/>
</dbReference>
<dbReference type="KEGG" id="mbur:EQU24_07655"/>
<sequence length="845" mass="92526">MGLALQALAGRLALNVNESKMRSSSRPLASVAALFFMTGMAALIYEVLWLKELGLLFGNTSQAMATTLTAFFLGLAAGSYYWGRKVAAYREPLKLYAGLEVAVAVCAAGYFILLEAYGRIYPWVFDCCGNHAGLFTGVKFALSLTVLFPPAFFMGGTLPVLSHFAAPNRDDLGRNTALLYGVNTLGAVAGALLAGFYLPVWLGFRASYGLAMAISLTVAAGAYVLSKPHTEQSQAPIETGGIAFRPLAVIAFMSGLSMLALQVLWGRMFAQVLQNSVYTFALILSVFLICLALSGFLARWLMAVRFDAGKLLFAALMAGGLLVNIGPFVFLAWTDELHYIGSDVGWYAYLLQIAAPAAVIMGPPLLLLGMALPLSIRLAQNHGPSGGTLVGQLVGINTFGAIAGSIIAGFLILEWVGLWAGIRLVAVLYFLTAAYWFSRTTGMTSNYRQPGRSDSQNLFRSDWWSQRGRLYLPAICILLAVSVFDTGKLPLVKVDPVNEEESLLEFWESSAGTVAVIRRGEHLKIKVNNHYTLGGTGSFKLEQLTGSLPVALHREPRSVYILGLGTGITAGGVLEHPIQSLTVTELLNDVVAASDKYFGAYTNGLFYDPRVRVLHEDGRNYLRGAREKFDVMIGDLFVPWEAGTGSLYSLEHFRTVAERLNENGLFMQWLPAYQLSQVEFDVIARTFLEVFPYATVWRADFGALRPVLGLLGGKSNQDFAALSAGRHQKLLLHFAGDLVSIRSRFEQARLNTDDRPIIEFSAPVSQRSIKTGRQEWLVGAKLIELMEALQPSASDYMIDVPKPSKQWPQAGFNLQKAQWLRYQGLLKEAEQAMANYRKLLGEEEQ</sequence>
<dbReference type="InterPro" id="IPR030374">
    <property type="entry name" value="PABS"/>
</dbReference>
<dbReference type="InterPro" id="IPR036259">
    <property type="entry name" value="MFS_trans_sf"/>
</dbReference>
<feature type="transmembrane region" description="Helical" evidence="5">
    <location>
        <begin position="311"/>
        <end position="334"/>
    </location>
</feature>
<feature type="transmembrane region" description="Helical" evidence="5">
    <location>
        <begin position="206"/>
        <end position="226"/>
    </location>
</feature>
<evidence type="ECO:0000313" key="7">
    <source>
        <dbReference type="EMBL" id="QCW82131.1"/>
    </source>
</evidence>
<keyword evidence="3 4" id="KW-0620">Polyamine biosynthesis</keyword>
<evidence type="ECO:0000256" key="5">
    <source>
        <dbReference type="SAM" id="Phobius"/>
    </source>
</evidence>
<dbReference type="PROSITE" id="PS51006">
    <property type="entry name" value="PABS_2"/>
    <property type="match status" value="1"/>
</dbReference>
<dbReference type="AlphaFoldDB" id="A0A4P9UPH3"/>
<dbReference type="SUPFAM" id="SSF53335">
    <property type="entry name" value="S-adenosyl-L-methionine-dependent methyltransferases"/>
    <property type="match status" value="1"/>
</dbReference>
<gene>
    <name evidence="7" type="ORF">EQU24_07655</name>
</gene>
<dbReference type="Gene3D" id="3.40.50.150">
    <property type="entry name" value="Vaccinia Virus protein VP39"/>
    <property type="match status" value="1"/>
</dbReference>
<dbReference type="GO" id="GO:0016740">
    <property type="term" value="F:transferase activity"/>
    <property type="evidence" value="ECO:0007669"/>
    <property type="project" value="UniProtKB-UniRule"/>
</dbReference>
<evidence type="ECO:0000256" key="3">
    <source>
        <dbReference type="ARBA" id="ARBA00023115"/>
    </source>
</evidence>
<keyword evidence="8" id="KW-1185">Reference proteome</keyword>
<evidence type="ECO:0000313" key="8">
    <source>
        <dbReference type="Proteomes" id="UP000305881"/>
    </source>
</evidence>
<evidence type="ECO:0000259" key="6">
    <source>
        <dbReference type="PROSITE" id="PS51006"/>
    </source>
</evidence>
<accession>A0A4P9UPH3</accession>
<keyword evidence="5" id="KW-1133">Transmembrane helix</keyword>
<feature type="transmembrane region" description="Helical" evidence="5">
    <location>
        <begin position="177"/>
        <end position="200"/>
    </location>
</feature>
<dbReference type="Gene3D" id="1.20.1250.20">
    <property type="entry name" value="MFS general substrate transporter like domains"/>
    <property type="match status" value="1"/>
</dbReference>
<feature type="active site" description="Proton acceptor" evidence="4">
    <location>
        <position position="635"/>
    </location>
</feature>
<feature type="transmembrane region" description="Helical" evidence="5">
    <location>
        <begin position="389"/>
        <end position="412"/>
    </location>
</feature>